<evidence type="ECO:0000313" key="6">
    <source>
        <dbReference type="EMBL" id="MDA7088877.1"/>
    </source>
</evidence>
<sequence length="263" mass="29920">MSLFHRQLIAALLFACLCLAAQAQPLRIVSEAWPPYIHAENGALRGLDYETTQIVLQRLGVEVEWHLLPWRRCLMALEQGQADGILSIFHTPEREASILFPDEPLSQVELVLFYAKANPHPFQHLTDLRGLKVGVSAGYWYSNRDFRESTLFTRESAPSHAANFGKLVRKRVDLVINDRRSGHFILAQTGLDEHIRQHPQVISRDPLYLGLRRSAGLDELAQRFASELRRFKQEPAYAALQARYNSPDQAPLTQQPPSNKANH</sequence>
<reference evidence="6 7" key="1">
    <citation type="submission" date="2023-01" db="EMBL/GenBank/DDBJ databases">
        <title>Pseudomonas SA3-5T sp. nov., isolated from tidal flat sediment.</title>
        <authorList>
            <person name="Kim H.S."/>
            <person name="Kim J.-S."/>
            <person name="Suh M.K."/>
            <person name="Eom M.K."/>
            <person name="Lee J.-S."/>
        </authorList>
    </citation>
    <scope>NUCLEOTIDE SEQUENCE [LARGE SCALE GENOMIC DNA]</scope>
    <source>
        <strain evidence="6 7">SA3-5</strain>
    </source>
</reference>
<dbReference type="PANTHER" id="PTHR35936">
    <property type="entry name" value="MEMBRANE-BOUND LYTIC MUREIN TRANSGLYCOSYLASE F"/>
    <property type="match status" value="1"/>
</dbReference>
<comment type="caution">
    <text evidence="6">The sequence shown here is derived from an EMBL/GenBank/DDBJ whole genome shotgun (WGS) entry which is preliminary data.</text>
</comment>
<gene>
    <name evidence="6" type="ORF">PH586_21080</name>
</gene>
<dbReference type="SUPFAM" id="SSF53850">
    <property type="entry name" value="Periplasmic binding protein-like II"/>
    <property type="match status" value="1"/>
</dbReference>
<feature type="region of interest" description="Disordered" evidence="3">
    <location>
        <begin position="243"/>
        <end position="263"/>
    </location>
</feature>
<accession>A0ABT4XL41</accession>
<evidence type="ECO:0000259" key="5">
    <source>
        <dbReference type="SMART" id="SM00062"/>
    </source>
</evidence>
<evidence type="ECO:0000256" key="3">
    <source>
        <dbReference type="SAM" id="MobiDB-lite"/>
    </source>
</evidence>
<dbReference type="InterPro" id="IPR001638">
    <property type="entry name" value="Solute-binding_3/MltF_N"/>
</dbReference>
<proteinExistence type="inferred from homology"/>
<dbReference type="SMART" id="SM00062">
    <property type="entry name" value="PBPb"/>
    <property type="match status" value="1"/>
</dbReference>
<feature type="chain" id="PRO_5047098098" evidence="4">
    <location>
        <begin position="24"/>
        <end position="263"/>
    </location>
</feature>
<evidence type="ECO:0000313" key="7">
    <source>
        <dbReference type="Proteomes" id="UP001212042"/>
    </source>
</evidence>
<dbReference type="EMBL" id="JAQJZJ010000012">
    <property type="protein sequence ID" value="MDA7088877.1"/>
    <property type="molecule type" value="Genomic_DNA"/>
</dbReference>
<dbReference type="Pfam" id="PF00497">
    <property type="entry name" value="SBP_bac_3"/>
    <property type="match status" value="1"/>
</dbReference>
<evidence type="ECO:0000256" key="2">
    <source>
        <dbReference type="ARBA" id="ARBA00022729"/>
    </source>
</evidence>
<dbReference type="PANTHER" id="PTHR35936:SF35">
    <property type="entry name" value="L-CYSTINE-BINDING PROTEIN TCYJ"/>
    <property type="match status" value="1"/>
</dbReference>
<dbReference type="Proteomes" id="UP001212042">
    <property type="component" value="Unassembled WGS sequence"/>
</dbReference>
<evidence type="ECO:0000256" key="4">
    <source>
        <dbReference type="SAM" id="SignalP"/>
    </source>
</evidence>
<feature type="domain" description="Solute-binding protein family 3/N-terminal" evidence="5">
    <location>
        <begin position="25"/>
        <end position="248"/>
    </location>
</feature>
<keyword evidence="2 4" id="KW-0732">Signal</keyword>
<organism evidence="6 7">
    <name type="scientific">Pseudomonas aestuarii</name>
    <dbReference type="NCBI Taxonomy" id="3018340"/>
    <lineage>
        <taxon>Bacteria</taxon>
        <taxon>Pseudomonadati</taxon>
        <taxon>Pseudomonadota</taxon>
        <taxon>Gammaproteobacteria</taxon>
        <taxon>Pseudomonadales</taxon>
        <taxon>Pseudomonadaceae</taxon>
        <taxon>Pseudomonas</taxon>
    </lineage>
</organism>
<feature type="signal peptide" evidence="4">
    <location>
        <begin position="1"/>
        <end position="23"/>
    </location>
</feature>
<evidence type="ECO:0000256" key="1">
    <source>
        <dbReference type="ARBA" id="ARBA00010333"/>
    </source>
</evidence>
<dbReference type="Gene3D" id="3.40.190.10">
    <property type="entry name" value="Periplasmic binding protein-like II"/>
    <property type="match status" value="2"/>
</dbReference>
<keyword evidence="7" id="KW-1185">Reference proteome</keyword>
<protein>
    <submittedName>
        <fullName evidence="6">Transporter substrate-binding domain-containing protein</fullName>
    </submittedName>
</protein>
<name>A0ABT4XL41_9PSED</name>
<dbReference type="RefSeq" id="WP_271349763.1">
    <property type="nucleotide sequence ID" value="NZ_JAQJZJ010000012.1"/>
</dbReference>
<comment type="similarity">
    <text evidence="1">Belongs to the bacterial solute-binding protein 3 family.</text>
</comment>